<name>A0A7L4FCM5_9COLU</name>
<dbReference type="Pfam" id="PF13765">
    <property type="entry name" value="PRY"/>
    <property type="match status" value="1"/>
</dbReference>
<evidence type="ECO:0000259" key="1">
    <source>
        <dbReference type="PROSITE" id="PS50188"/>
    </source>
</evidence>
<dbReference type="SUPFAM" id="SSF49899">
    <property type="entry name" value="Concanavalin A-like lectins/glucanases"/>
    <property type="match status" value="1"/>
</dbReference>
<reference evidence="2 3" key="1">
    <citation type="submission" date="2020-02" db="EMBL/GenBank/DDBJ databases">
        <title>Bird 10,000 Genomes (B10K) Project - Family phase.</title>
        <authorList>
            <person name="Zhang G."/>
        </authorList>
    </citation>
    <scope>NUCLEOTIDE SEQUENCE [LARGE SCALE GENOMIC DNA]</scope>
    <source>
        <strain evidence="2">B10K-DU-006-06</strain>
    </source>
</reference>
<organism evidence="2 3">
    <name type="scientific">Pampusana beccarii</name>
    <name type="common">Western bronze ground-dove</name>
    <dbReference type="NCBI Taxonomy" id="2953425"/>
    <lineage>
        <taxon>Eukaryota</taxon>
        <taxon>Metazoa</taxon>
        <taxon>Chordata</taxon>
        <taxon>Craniata</taxon>
        <taxon>Vertebrata</taxon>
        <taxon>Euteleostomi</taxon>
        <taxon>Archelosauria</taxon>
        <taxon>Archosauria</taxon>
        <taxon>Dinosauria</taxon>
        <taxon>Saurischia</taxon>
        <taxon>Theropoda</taxon>
        <taxon>Coelurosauria</taxon>
        <taxon>Aves</taxon>
        <taxon>Neognathae</taxon>
        <taxon>Neoaves</taxon>
        <taxon>Columbimorphae</taxon>
        <taxon>Columbiformes</taxon>
        <taxon>Columbidae</taxon>
        <taxon>Pampusana</taxon>
    </lineage>
</organism>
<dbReference type="OrthoDB" id="9986391at2759"/>
<dbReference type="PRINTS" id="PR01407">
    <property type="entry name" value="BUTYPHLNCDUF"/>
</dbReference>
<protein>
    <submittedName>
        <fullName evidence="2">BT2A2 protein</fullName>
    </submittedName>
</protein>
<proteinExistence type="predicted"/>
<feature type="domain" description="B30.2/SPRY" evidence="1">
    <location>
        <begin position="1"/>
        <end position="156"/>
    </location>
</feature>
<dbReference type="InterPro" id="IPR006574">
    <property type="entry name" value="PRY"/>
</dbReference>
<dbReference type="EMBL" id="VWYH01001919">
    <property type="protein sequence ID" value="NXW83773.1"/>
    <property type="molecule type" value="Genomic_DNA"/>
</dbReference>
<dbReference type="SMART" id="SM00589">
    <property type="entry name" value="PRY"/>
    <property type="match status" value="1"/>
</dbReference>
<feature type="non-terminal residue" evidence="2">
    <location>
        <position position="1"/>
    </location>
</feature>
<sequence>DVTLDARTAHPRLLLSPDLRAVRWEFGPDAPPDGPERFDADPCVLGHQTFTSGRHSWLVDLTRGQFCAVGVTKESRQRKGPGAFTPENGIWAVQRWGFKNRALTDPPVLLDLPRVPKKIRICLDYEWGEVAFYDAENQAPVFRFPPAAFAGERLRP</sequence>
<dbReference type="PROSITE" id="PS50188">
    <property type="entry name" value="B302_SPRY"/>
    <property type="match status" value="1"/>
</dbReference>
<dbReference type="InterPro" id="IPR013320">
    <property type="entry name" value="ConA-like_dom_sf"/>
</dbReference>
<comment type="caution">
    <text evidence="2">The sequence shown here is derived from an EMBL/GenBank/DDBJ whole genome shotgun (WGS) entry which is preliminary data.</text>
</comment>
<dbReference type="InterPro" id="IPR043136">
    <property type="entry name" value="B30.2/SPRY_sf"/>
</dbReference>
<accession>A0A7L4FCM5</accession>
<dbReference type="PANTHER" id="PTHR24103">
    <property type="entry name" value="E3 UBIQUITIN-PROTEIN LIGASE TRIM"/>
    <property type="match status" value="1"/>
</dbReference>
<dbReference type="InterPro" id="IPR003879">
    <property type="entry name" value="Butyrophylin_SPRY"/>
</dbReference>
<dbReference type="AlphaFoldDB" id="A0A7L4FCM5"/>
<evidence type="ECO:0000313" key="3">
    <source>
        <dbReference type="Proteomes" id="UP000541332"/>
    </source>
</evidence>
<dbReference type="CDD" id="cd12888">
    <property type="entry name" value="SPRY_PRY_TRIM7_like"/>
    <property type="match status" value="1"/>
</dbReference>
<keyword evidence="3" id="KW-1185">Reference proteome</keyword>
<dbReference type="InterPro" id="IPR003877">
    <property type="entry name" value="SPRY_dom"/>
</dbReference>
<dbReference type="InterPro" id="IPR001870">
    <property type="entry name" value="B30.2/SPRY"/>
</dbReference>
<dbReference type="Proteomes" id="UP000541332">
    <property type="component" value="Unassembled WGS sequence"/>
</dbReference>
<feature type="non-terminal residue" evidence="2">
    <location>
        <position position="156"/>
    </location>
</feature>
<dbReference type="Gene3D" id="2.60.120.920">
    <property type="match status" value="1"/>
</dbReference>
<gene>
    <name evidence="2" type="primary">Btn2a2</name>
    <name evidence="2" type="ORF">ALOBEC_R11784</name>
</gene>
<dbReference type="Pfam" id="PF00622">
    <property type="entry name" value="SPRY"/>
    <property type="match status" value="1"/>
</dbReference>
<evidence type="ECO:0000313" key="2">
    <source>
        <dbReference type="EMBL" id="NXW83773.1"/>
    </source>
</evidence>
<dbReference type="InterPro" id="IPR050143">
    <property type="entry name" value="TRIM/RBCC"/>
</dbReference>